<dbReference type="InterPro" id="IPR036573">
    <property type="entry name" value="CBM_sf_5/12"/>
</dbReference>
<keyword evidence="1 6" id="KW-0732">Signal</keyword>
<evidence type="ECO:0000256" key="6">
    <source>
        <dbReference type="SAM" id="SignalP"/>
    </source>
</evidence>
<organism evidence="8 9">
    <name type="scientific">Rhodococcus daqingensis</name>
    <dbReference type="NCBI Taxonomy" id="2479363"/>
    <lineage>
        <taxon>Bacteria</taxon>
        <taxon>Bacillati</taxon>
        <taxon>Actinomycetota</taxon>
        <taxon>Actinomycetes</taxon>
        <taxon>Mycobacteriales</taxon>
        <taxon>Nocardiaceae</taxon>
        <taxon>Rhodococcus</taxon>
    </lineage>
</organism>
<keyword evidence="8" id="KW-0503">Monooxygenase</keyword>
<evidence type="ECO:0000313" key="9">
    <source>
        <dbReference type="Proteomes" id="UP001596484"/>
    </source>
</evidence>
<feature type="compositionally biased region" description="Low complexity" evidence="5">
    <location>
        <begin position="197"/>
        <end position="228"/>
    </location>
</feature>
<reference evidence="9" key="1">
    <citation type="journal article" date="2019" name="Int. J. Syst. Evol. Microbiol.">
        <title>The Global Catalogue of Microorganisms (GCM) 10K type strain sequencing project: providing services to taxonomists for standard genome sequencing and annotation.</title>
        <authorList>
            <consortium name="The Broad Institute Genomics Platform"/>
            <consortium name="The Broad Institute Genome Sequencing Center for Infectious Disease"/>
            <person name="Wu L."/>
            <person name="Ma J."/>
        </authorList>
    </citation>
    <scope>NUCLEOTIDE SEQUENCE [LARGE SCALE GENOMIC DNA]</scope>
    <source>
        <strain evidence="9">ICMP 19430</strain>
    </source>
</reference>
<evidence type="ECO:0000259" key="7">
    <source>
        <dbReference type="PROSITE" id="PS50853"/>
    </source>
</evidence>
<dbReference type="InterPro" id="IPR003961">
    <property type="entry name" value="FN3_dom"/>
</dbReference>
<dbReference type="EMBL" id="JBHTCS010000022">
    <property type="protein sequence ID" value="MFC7449888.1"/>
    <property type="molecule type" value="Genomic_DNA"/>
</dbReference>
<dbReference type="Pfam" id="PF00041">
    <property type="entry name" value="fn3"/>
    <property type="match status" value="1"/>
</dbReference>
<evidence type="ECO:0000256" key="2">
    <source>
        <dbReference type="ARBA" id="ARBA00022801"/>
    </source>
</evidence>
<dbReference type="InterPro" id="IPR036116">
    <property type="entry name" value="FN3_sf"/>
</dbReference>
<evidence type="ECO:0000313" key="8">
    <source>
        <dbReference type="EMBL" id="MFC7449888.1"/>
    </source>
</evidence>
<dbReference type="InterPro" id="IPR003610">
    <property type="entry name" value="CBM5/12"/>
</dbReference>
<dbReference type="Gene3D" id="2.10.10.20">
    <property type="entry name" value="Carbohydrate-binding module superfamily 5/12"/>
    <property type="match status" value="1"/>
</dbReference>
<keyword evidence="8" id="KW-0560">Oxidoreductase</keyword>
<evidence type="ECO:0000256" key="5">
    <source>
        <dbReference type="SAM" id="MobiDB-lite"/>
    </source>
</evidence>
<proteinExistence type="predicted"/>
<comment type="caution">
    <text evidence="8">The sequence shown here is derived from an EMBL/GenBank/DDBJ whole genome shotgun (WGS) entry which is preliminary data.</text>
</comment>
<evidence type="ECO:0000256" key="1">
    <source>
        <dbReference type="ARBA" id="ARBA00022729"/>
    </source>
</evidence>
<dbReference type="RefSeq" id="WP_378407308.1">
    <property type="nucleotide sequence ID" value="NZ_JBHTCS010000022.1"/>
</dbReference>
<keyword evidence="9" id="KW-1185">Reference proteome</keyword>
<dbReference type="GO" id="GO:0004497">
    <property type="term" value="F:monooxygenase activity"/>
    <property type="evidence" value="ECO:0007669"/>
    <property type="project" value="UniProtKB-KW"/>
</dbReference>
<feature type="region of interest" description="Disordered" evidence="5">
    <location>
        <begin position="313"/>
        <end position="346"/>
    </location>
</feature>
<keyword evidence="3" id="KW-0326">Glycosidase</keyword>
<dbReference type="SUPFAM" id="SSF81296">
    <property type="entry name" value="E set domains"/>
    <property type="match status" value="1"/>
</dbReference>
<dbReference type="CDD" id="cd12214">
    <property type="entry name" value="ChiA1_BD"/>
    <property type="match status" value="1"/>
</dbReference>
<dbReference type="CDD" id="cd21177">
    <property type="entry name" value="LPMO_AA10"/>
    <property type="match status" value="1"/>
</dbReference>
<dbReference type="SUPFAM" id="SSF49265">
    <property type="entry name" value="Fibronectin type III"/>
    <property type="match status" value="1"/>
</dbReference>
<dbReference type="Gene3D" id="2.70.50.50">
    <property type="entry name" value="chitin-binding protein cbp21"/>
    <property type="match status" value="1"/>
</dbReference>
<feature type="region of interest" description="Disordered" evidence="5">
    <location>
        <begin position="196"/>
        <end position="244"/>
    </location>
</feature>
<dbReference type="Gene3D" id="2.60.40.10">
    <property type="entry name" value="Immunoglobulins"/>
    <property type="match status" value="1"/>
</dbReference>
<dbReference type="PANTHER" id="PTHR34823:SF1">
    <property type="entry name" value="CHITIN-BINDING TYPE-4 DOMAIN-CONTAINING PROTEIN"/>
    <property type="match status" value="1"/>
</dbReference>
<dbReference type="SMART" id="SM00060">
    <property type="entry name" value="FN3"/>
    <property type="match status" value="1"/>
</dbReference>
<dbReference type="InterPro" id="IPR013783">
    <property type="entry name" value="Ig-like_fold"/>
</dbReference>
<name>A0ABW2S2W8_9NOCA</name>
<sequence>MRRRIGFGAGLLASVVMFASGAPANAHGYIDSGTIVARQAATQNANRGPVQYEPQSLEAPKGFPAAGPADGKLASAGGLFGGNLDEQSPTRWYKNAVKAGPNRFTWKYTAPHNTSQWRYYLTKSGWDQNAPLRRSTFELIATVEHDGSAASTNPTHTVTIPADRKGYHVMYAVWDVADTANAFYNTIDLDVQGGGTAPTTTVPKPTTTVPTPTTTVPKPTTTVPTPGTDSQAPTAPGGVHSMSETDSSISLMWNASTDNVGVHHYDVLRAPAGSGNAFVKVGTTTKTTHKDTGLAASTAYRYKVVAFDAAGNSSSSEQFTKSTKAGPTQPTTAPTDPGPSSWNANAAYKKGDKVTHQGSVYTCVQSYQGNGDPNWINAPSLWSRL</sequence>
<feature type="domain" description="Fibronectin type-III" evidence="7">
    <location>
        <begin position="235"/>
        <end position="326"/>
    </location>
</feature>
<dbReference type="InterPro" id="IPR014756">
    <property type="entry name" value="Ig_E-set"/>
</dbReference>
<dbReference type="SUPFAM" id="SSF51055">
    <property type="entry name" value="Carbohydrate binding domain"/>
    <property type="match status" value="1"/>
</dbReference>
<evidence type="ECO:0000256" key="3">
    <source>
        <dbReference type="ARBA" id="ARBA00023295"/>
    </source>
</evidence>
<protein>
    <submittedName>
        <fullName evidence="8">Lytic polysaccharide monooxygenase</fullName>
    </submittedName>
</protein>
<keyword evidence="4" id="KW-0624">Polysaccharide degradation</keyword>
<dbReference type="InterPro" id="IPR051024">
    <property type="entry name" value="GlcNAc_Chitin_IntDeg"/>
</dbReference>
<dbReference type="Pfam" id="PF03067">
    <property type="entry name" value="LPMO_10"/>
    <property type="match status" value="1"/>
</dbReference>
<dbReference type="PANTHER" id="PTHR34823">
    <property type="entry name" value="GLCNAC-BINDING PROTEIN A"/>
    <property type="match status" value="1"/>
</dbReference>
<gene>
    <name evidence="8" type="ORF">ACFQS9_18485</name>
</gene>
<dbReference type="Proteomes" id="UP001596484">
    <property type="component" value="Unassembled WGS sequence"/>
</dbReference>
<dbReference type="CDD" id="cd00063">
    <property type="entry name" value="FN3"/>
    <property type="match status" value="1"/>
</dbReference>
<accession>A0ABW2S2W8</accession>
<feature type="signal peptide" evidence="6">
    <location>
        <begin position="1"/>
        <end position="26"/>
    </location>
</feature>
<dbReference type="InterPro" id="IPR004302">
    <property type="entry name" value="Cellulose/chitin-bd_N"/>
</dbReference>
<feature type="chain" id="PRO_5045889772" evidence="6">
    <location>
        <begin position="27"/>
        <end position="385"/>
    </location>
</feature>
<evidence type="ECO:0000256" key="4">
    <source>
        <dbReference type="ARBA" id="ARBA00023326"/>
    </source>
</evidence>
<dbReference type="Pfam" id="PF02839">
    <property type="entry name" value="CBM_5_12"/>
    <property type="match status" value="1"/>
</dbReference>
<keyword evidence="2" id="KW-0378">Hydrolase</keyword>
<dbReference type="PROSITE" id="PS50853">
    <property type="entry name" value="FN3"/>
    <property type="match status" value="1"/>
</dbReference>
<keyword evidence="4" id="KW-0119">Carbohydrate metabolism</keyword>
<feature type="compositionally biased region" description="Polar residues" evidence="5">
    <location>
        <begin position="313"/>
        <end position="344"/>
    </location>
</feature>